<dbReference type="EMBL" id="MK608336">
    <property type="protein sequence ID" value="QBQ72931.1"/>
    <property type="molecule type" value="Genomic_DNA"/>
</dbReference>
<keyword evidence="2" id="KW-1185">Reference proteome</keyword>
<protein>
    <submittedName>
        <fullName evidence="1">Uncharacterized protein</fullName>
    </submittedName>
</protein>
<reference evidence="1 2" key="1">
    <citation type="journal article" date="2019" name="Microbiol. Resour. Announc.">
        <title>Complete Genome Sequence of Serratia marcescens Siphophage Serbin.</title>
        <authorList>
            <person name="Williams E.A."/>
            <person name="Hopson H."/>
            <person name="Rodriguez A."/>
            <person name="Kongari R."/>
            <person name="Bonasera R."/>
            <person name="Hernandez-Morales A.C."/>
            <person name="Liu M."/>
        </authorList>
    </citation>
    <scope>NUCLEOTIDE SEQUENCE [LARGE SCALE GENOMIC DNA]</scope>
</reference>
<accession>A0A482MGC7</accession>
<proteinExistence type="predicted"/>
<organism evidence="1 2">
    <name type="scientific">Serratia phage Serbin</name>
    <dbReference type="NCBI Taxonomy" id="2562181"/>
    <lineage>
        <taxon>Viruses</taxon>
        <taxon>Duplodnaviria</taxon>
        <taxon>Heunggongvirae</taxon>
        <taxon>Uroviricota</taxon>
        <taxon>Caudoviricetes</taxon>
        <taxon>Serbinvirus</taxon>
        <taxon>Serbinvirus serbin</taxon>
    </lineage>
</organism>
<evidence type="ECO:0000313" key="2">
    <source>
        <dbReference type="Proteomes" id="UP000308339"/>
    </source>
</evidence>
<sequence length="129" mass="14231">MNYIRLQGRVLVLIKNASNGLKLNFRREVPNDDPLAEPGEAQYLTQSLYAVPLSAQTGTFLQSILSAIGQSKTEFDDQKVLASPVGMQWGLRSGDQVELDGQWTTLNGVDTISPDRKTLLLIKATTKRV</sequence>
<gene>
    <name evidence="1" type="ORF">CPT_Serbin_015</name>
</gene>
<name>A0A482MGC7_9CAUD</name>
<dbReference type="Proteomes" id="UP000308339">
    <property type="component" value="Segment"/>
</dbReference>
<evidence type="ECO:0000313" key="1">
    <source>
        <dbReference type="EMBL" id="QBQ72931.1"/>
    </source>
</evidence>